<feature type="region of interest" description="Disordered" evidence="1">
    <location>
        <begin position="369"/>
        <end position="398"/>
    </location>
</feature>
<gene>
    <name evidence="2" type="ORF">M427DRAFT_57172</name>
</gene>
<dbReference type="AlphaFoldDB" id="A0A139AE43"/>
<reference evidence="2 3" key="1">
    <citation type="journal article" date="2015" name="Genome Biol. Evol.">
        <title>Phylogenomic analyses indicate that early fungi evolved digesting cell walls of algal ancestors of land plants.</title>
        <authorList>
            <person name="Chang Y."/>
            <person name="Wang S."/>
            <person name="Sekimoto S."/>
            <person name="Aerts A.L."/>
            <person name="Choi C."/>
            <person name="Clum A."/>
            <person name="LaButti K.M."/>
            <person name="Lindquist E.A."/>
            <person name="Yee Ngan C."/>
            <person name="Ohm R.A."/>
            <person name="Salamov A.A."/>
            <person name="Grigoriev I.V."/>
            <person name="Spatafora J.W."/>
            <person name="Berbee M.L."/>
        </authorList>
    </citation>
    <scope>NUCLEOTIDE SEQUENCE [LARGE SCALE GENOMIC DNA]</scope>
    <source>
        <strain evidence="2 3">JEL478</strain>
    </source>
</reference>
<dbReference type="Proteomes" id="UP000070544">
    <property type="component" value="Unassembled WGS sequence"/>
</dbReference>
<feature type="region of interest" description="Disordered" evidence="1">
    <location>
        <begin position="198"/>
        <end position="226"/>
    </location>
</feature>
<feature type="region of interest" description="Disordered" evidence="1">
    <location>
        <begin position="63"/>
        <end position="90"/>
    </location>
</feature>
<evidence type="ECO:0000313" key="3">
    <source>
        <dbReference type="Proteomes" id="UP000070544"/>
    </source>
</evidence>
<feature type="region of interest" description="Disordered" evidence="1">
    <location>
        <begin position="1"/>
        <end position="35"/>
    </location>
</feature>
<feature type="compositionally biased region" description="Low complexity" evidence="1">
    <location>
        <begin position="369"/>
        <end position="383"/>
    </location>
</feature>
<organism evidence="2 3">
    <name type="scientific">Gonapodya prolifera (strain JEL478)</name>
    <name type="common">Monoblepharis prolifera</name>
    <dbReference type="NCBI Taxonomy" id="1344416"/>
    <lineage>
        <taxon>Eukaryota</taxon>
        <taxon>Fungi</taxon>
        <taxon>Fungi incertae sedis</taxon>
        <taxon>Chytridiomycota</taxon>
        <taxon>Chytridiomycota incertae sedis</taxon>
        <taxon>Monoblepharidomycetes</taxon>
        <taxon>Monoblepharidales</taxon>
        <taxon>Gonapodyaceae</taxon>
        <taxon>Gonapodya</taxon>
    </lineage>
</organism>
<sequence length="440" mass="45603">MSVPSTNAASASLSPSHTPSAPPSTPLLSTPATTGAQARPLDLADLIARRATLLFDGDAAARVTPTRQRSAPGSASNGLRRGVSTPLLDHQPGAQTLARENTGSRLFMTLDHLPRPSQGWELPELPSLDDRTGASAGLASGLGFAESPHLARNHSDGTGIIHGRILHGLSPDTTGQTSGPFRHVIVRSEVEGMEDVQSAAAPARDDEDVAMESVDSSPPMPTFPSWVGKAERTIRILPSASTSSSFAAIPFPFPFRDTSHLNPPSPDLAMMDTLSEFPFPKIPTAFSCALPPPSGSPLSTHPPSPRTFSSASIFAAAPPFSRKRAIESTLTPPASPSETPAHAHAKFEIHANAAAPGFLSLTSSIPSTAAGVSTSTSAHNTHSALRKRSRTTHDTATGNVQVDGFFGAGGDGGGGSGVTGAWGRSHGVIGTPWMSMERDK</sequence>
<proteinExistence type="predicted"/>
<name>A0A139AE43_GONPJ</name>
<dbReference type="EMBL" id="KQ965765">
    <property type="protein sequence ID" value="KXS15037.1"/>
    <property type="molecule type" value="Genomic_DNA"/>
</dbReference>
<evidence type="ECO:0000313" key="2">
    <source>
        <dbReference type="EMBL" id="KXS15037.1"/>
    </source>
</evidence>
<protein>
    <submittedName>
        <fullName evidence="2">Uncharacterized protein</fullName>
    </submittedName>
</protein>
<keyword evidence="3" id="KW-1185">Reference proteome</keyword>
<evidence type="ECO:0000256" key="1">
    <source>
        <dbReference type="SAM" id="MobiDB-lite"/>
    </source>
</evidence>
<feature type="compositionally biased region" description="Low complexity" evidence="1">
    <location>
        <begin position="8"/>
        <end position="19"/>
    </location>
</feature>
<accession>A0A139AE43</accession>
<feature type="compositionally biased region" description="Polar residues" evidence="1">
    <location>
        <begin position="65"/>
        <end position="77"/>
    </location>
</feature>